<evidence type="ECO:0000313" key="2">
    <source>
        <dbReference type="Proteomes" id="UP000299102"/>
    </source>
</evidence>
<sequence length="81" mass="8452">MIGYCPAVTSRPPPPLPPDLRTPATRLSPFTTFHRCVASFYGTAERRPNDFKAFASGTGGVGVAGEGAIGAGDKNVITEQT</sequence>
<proteinExistence type="predicted"/>
<evidence type="ECO:0000313" key="1">
    <source>
        <dbReference type="EMBL" id="GBP48600.1"/>
    </source>
</evidence>
<organism evidence="1 2">
    <name type="scientific">Eumeta variegata</name>
    <name type="common">Bagworm moth</name>
    <name type="synonym">Eumeta japonica</name>
    <dbReference type="NCBI Taxonomy" id="151549"/>
    <lineage>
        <taxon>Eukaryota</taxon>
        <taxon>Metazoa</taxon>
        <taxon>Ecdysozoa</taxon>
        <taxon>Arthropoda</taxon>
        <taxon>Hexapoda</taxon>
        <taxon>Insecta</taxon>
        <taxon>Pterygota</taxon>
        <taxon>Neoptera</taxon>
        <taxon>Endopterygota</taxon>
        <taxon>Lepidoptera</taxon>
        <taxon>Glossata</taxon>
        <taxon>Ditrysia</taxon>
        <taxon>Tineoidea</taxon>
        <taxon>Psychidae</taxon>
        <taxon>Oiketicinae</taxon>
        <taxon>Eumeta</taxon>
    </lineage>
</organism>
<gene>
    <name evidence="1" type="ORF">EVAR_27986_1</name>
</gene>
<keyword evidence="2" id="KW-1185">Reference proteome</keyword>
<comment type="caution">
    <text evidence="1">The sequence shown here is derived from an EMBL/GenBank/DDBJ whole genome shotgun (WGS) entry which is preliminary data.</text>
</comment>
<accession>A0A4C1WCH2</accession>
<dbReference type="AlphaFoldDB" id="A0A4C1WCH2"/>
<name>A0A4C1WCH2_EUMVA</name>
<dbReference type="EMBL" id="BGZK01000527">
    <property type="protein sequence ID" value="GBP48600.1"/>
    <property type="molecule type" value="Genomic_DNA"/>
</dbReference>
<dbReference type="Proteomes" id="UP000299102">
    <property type="component" value="Unassembled WGS sequence"/>
</dbReference>
<reference evidence="1 2" key="1">
    <citation type="journal article" date="2019" name="Commun. Biol.">
        <title>The bagworm genome reveals a unique fibroin gene that provides high tensile strength.</title>
        <authorList>
            <person name="Kono N."/>
            <person name="Nakamura H."/>
            <person name="Ohtoshi R."/>
            <person name="Tomita M."/>
            <person name="Numata K."/>
            <person name="Arakawa K."/>
        </authorList>
    </citation>
    <scope>NUCLEOTIDE SEQUENCE [LARGE SCALE GENOMIC DNA]</scope>
</reference>
<protein>
    <submittedName>
        <fullName evidence="1">Uncharacterized protein</fullName>
    </submittedName>
</protein>